<accession>A0ABU8BDH8</accession>
<evidence type="ECO:0000313" key="9">
    <source>
        <dbReference type="Proteomes" id="UP001364224"/>
    </source>
</evidence>
<dbReference type="EC" id="3.4.21.62" evidence="8"/>
<comment type="similarity">
    <text evidence="1 5">Belongs to the peptidase S8 family.</text>
</comment>
<dbReference type="InterPro" id="IPR015500">
    <property type="entry name" value="Peptidase_S8_subtilisin-rel"/>
</dbReference>
<feature type="active site" description="Charge relay system" evidence="5">
    <location>
        <position position="457"/>
    </location>
</feature>
<dbReference type="PROSITE" id="PS00137">
    <property type="entry name" value="SUBTILASE_HIS"/>
    <property type="match status" value="1"/>
</dbReference>
<feature type="compositionally biased region" description="Basic and acidic residues" evidence="6">
    <location>
        <begin position="1"/>
        <end position="32"/>
    </location>
</feature>
<sequence length="607" mass="63278">MAASSDDARSTASGDRRKSSRDARSAPAGDRRKPARTSQYMIAPAGPGVSGQELAEQLNQFGNIEILRTRERRDTTVPPIAVVRIPDDAATALRRSAAGSLIIEPDLHLRAASFAGASSVLPTAAMMTAFGPDLKVTIRIVSEAGTPVEQAAVRLIGEQVSVQGLTDSDGRVDLTLQGEQPDTVAAIFVNPRSGFWGLWQHRPHLDADAVNIFTLKPLSLSEALDWGGAAMQLDRIPKQCRGAGVRIALIDSGVATSHKRLTGIDHGIDIRSAEAKSWSKDAIGHGTPCAGLISAAPQTAHGVRGYAPDSELHVCKLPSDAYCSDLIVALDYCLQNAIDVACLGFGCERGSALVEQRIAEAKQHGMSLIAAAGNSAGAVPFPACSPNVMAVGAVGQAGSFLEDSPQAAQAAAAIALAGGFFVPPFSCRGPELDLCAPGVAIIACQSPDSYAVCDGTSLAAAHVTALAALILADHSDFKGSFAARDLQRVERLFQILKDTAQPIGHPWQTGAGLPNAARALGIWSEQRATVVPLNVGLGQMRSAIRQLDQIQFGASDVMPFELPRGPARVSSLPLSSGPLAFQADGGEKASIHELKAAMAFAGLAAER</sequence>
<dbReference type="InterPro" id="IPR036852">
    <property type="entry name" value="Peptidase_S8/S53_dom_sf"/>
</dbReference>
<dbReference type="EMBL" id="JAZHRV010000001">
    <property type="protein sequence ID" value="MEH2556224.1"/>
    <property type="molecule type" value="Genomic_DNA"/>
</dbReference>
<reference evidence="8 9" key="1">
    <citation type="submission" date="2024-02" db="EMBL/GenBank/DDBJ databases">
        <title>Adaptive strategies in a cosmopolitan and abundant soil bacterium.</title>
        <authorList>
            <person name="Carini P."/>
        </authorList>
    </citation>
    <scope>NUCLEOTIDE SEQUENCE [LARGE SCALE GENOMIC DNA]</scope>
    <source>
        <strain evidence="8 9">AZCC 1608</strain>
    </source>
</reference>
<organism evidence="8 9">
    <name type="scientific">Bradyrhizobium algeriense</name>
    <dbReference type="NCBI Taxonomy" id="634784"/>
    <lineage>
        <taxon>Bacteria</taxon>
        <taxon>Pseudomonadati</taxon>
        <taxon>Pseudomonadota</taxon>
        <taxon>Alphaproteobacteria</taxon>
        <taxon>Hyphomicrobiales</taxon>
        <taxon>Nitrobacteraceae</taxon>
        <taxon>Bradyrhizobium</taxon>
    </lineage>
</organism>
<dbReference type="PANTHER" id="PTHR43806">
    <property type="entry name" value="PEPTIDASE S8"/>
    <property type="match status" value="1"/>
</dbReference>
<comment type="caution">
    <text evidence="8">The sequence shown here is derived from an EMBL/GenBank/DDBJ whole genome shotgun (WGS) entry which is preliminary data.</text>
</comment>
<evidence type="ECO:0000259" key="7">
    <source>
        <dbReference type="Pfam" id="PF00082"/>
    </source>
</evidence>
<evidence type="ECO:0000256" key="2">
    <source>
        <dbReference type="ARBA" id="ARBA00022670"/>
    </source>
</evidence>
<dbReference type="Gene3D" id="3.40.50.200">
    <property type="entry name" value="Peptidase S8/S53 domain"/>
    <property type="match status" value="1"/>
</dbReference>
<dbReference type="PANTHER" id="PTHR43806:SF11">
    <property type="entry name" value="CEREVISIN-RELATED"/>
    <property type="match status" value="1"/>
</dbReference>
<feature type="region of interest" description="Disordered" evidence="6">
    <location>
        <begin position="1"/>
        <end position="39"/>
    </location>
</feature>
<keyword evidence="4 5" id="KW-0720">Serine protease</keyword>
<dbReference type="GO" id="GO:0004252">
    <property type="term" value="F:serine-type endopeptidase activity"/>
    <property type="evidence" value="ECO:0007669"/>
    <property type="project" value="UniProtKB-EC"/>
</dbReference>
<gene>
    <name evidence="8" type="ORF">V1286_003753</name>
</gene>
<keyword evidence="3 5" id="KW-0378">Hydrolase</keyword>
<evidence type="ECO:0000313" key="8">
    <source>
        <dbReference type="EMBL" id="MEH2556224.1"/>
    </source>
</evidence>
<evidence type="ECO:0000256" key="3">
    <source>
        <dbReference type="ARBA" id="ARBA00022801"/>
    </source>
</evidence>
<dbReference type="InterPro" id="IPR000209">
    <property type="entry name" value="Peptidase_S8/S53_dom"/>
</dbReference>
<dbReference type="PROSITE" id="PS00136">
    <property type="entry name" value="SUBTILASE_ASP"/>
    <property type="match status" value="1"/>
</dbReference>
<evidence type="ECO:0000256" key="5">
    <source>
        <dbReference type="PROSITE-ProRule" id="PRU01240"/>
    </source>
</evidence>
<dbReference type="InterPro" id="IPR023827">
    <property type="entry name" value="Peptidase_S8_Asp-AS"/>
</dbReference>
<dbReference type="PROSITE" id="PS51892">
    <property type="entry name" value="SUBTILASE"/>
    <property type="match status" value="1"/>
</dbReference>
<dbReference type="InterPro" id="IPR022398">
    <property type="entry name" value="Peptidase_S8_His-AS"/>
</dbReference>
<evidence type="ECO:0000256" key="6">
    <source>
        <dbReference type="SAM" id="MobiDB-lite"/>
    </source>
</evidence>
<feature type="active site" description="Charge relay system" evidence="5">
    <location>
        <position position="285"/>
    </location>
</feature>
<dbReference type="PRINTS" id="PR00723">
    <property type="entry name" value="SUBTILISIN"/>
</dbReference>
<proteinExistence type="inferred from homology"/>
<name>A0ABU8BDH8_9BRAD</name>
<dbReference type="SUPFAM" id="SSF52743">
    <property type="entry name" value="Subtilisin-like"/>
    <property type="match status" value="1"/>
</dbReference>
<keyword evidence="9" id="KW-1185">Reference proteome</keyword>
<feature type="active site" description="Charge relay system" evidence="5">
    <location>
        <position position="251"/>
    </location>
</feature>
<evidence type="ECO:0000256" key="4">
    <source>
        <dbReference type="ARBA" id="ARBA00022825"/>
    </source>
</evidence>
<protein>
    <submittedName>
        <fullName evidence="8">Subtilisin</fullName>
        <ecNumber evidence="8">3.4.21.62</ecNumber>
    </submittedName>
</protein>
<dbReference type="Proteomes" id="UP001364224">
    <property type="component" value="Unassembled WGS sequence"/>
</dbReference>
<feature type="domain" description="Peptidase S8/S53" evidence="7">
    <location>
        <begin position="242"/>
        <end position="481"/>
    </location>
</feature>
<dbReference type="Pfam" id="PF00082">
    <property type="entry name" value="Peptidase_S8"/>
    <property type="match status" value="1"/>
</dbReference>
<dbReference type="RefSeq" id="WP_334481529.1">
    <property type="nucleotide sequence ID" value="NZ_JAZHRV010000001.1"/>
</dbReference>
<dbReference type="InterPro" id="IPR050131">
    <property type="entry name" value="Peptidase_S8_subtilisin-like"/>
</dbReference>
<keyword evidence="2 5" id="KW-0645">Protease</keyword>
<evidence type="ECO:0000256" key="1">
    <source>
        <dbReference type="ARBA" id="ARBA00011073"/>
    </source>
</evidence>